<dbReference type="PANTHER" id="PTHR42861">
    <property type="entry name" value="CALCIUM-TRANSPORTING ATPASE"/>
    <property type="match status" value="1"/>
</dbReference>
<evidence type="ECO:0000256" key="4">
    <source>
        <dbReference type="ARBA" id="ARBA00022840"/>
    </source>
</evidence>
<dbReference type="InterPro" id="IPR023214">
    <property type="entry name" value="HAD_sf"/>
</dbReference>
<dbReference type="Gene3D" id="1.20.1110.10">
    <property type="entry name" value="Calcium-transporting ATPase, transmembrane domain"/>
    <property type="match status" value="1"/>
</dbReference>
<feature type="transmembrane region" description="Helical" evidence="8">
    <location>
        <begin position="221"/>
        <end position="239"/>
    </location>
</feature>
<evidence type="ECO:0000256" key="1">
    <source>
        <dbReference type="ARBA" id="ARBA00004141"/>
    </source>
</evidence>
<dbReference type="SUPFAM" id="SSF81653">
    <property type="entry name" value="Calcium ATPase, transduction domain A"/>
    <property type="match status" value="1"/>
</dbReference>
<name>A0A354G406_UNCKA</name>
<keyword evidence="4" id="KW-0067">ATP-binding</keyword>
<dbReference type="Pfam" id="PF00689">
    <property type="entry name" value="Cation_ATPase_C"/>
    <property type="match status" value="1"/>
</dbReference>
<proteinExistence type="predicted"/>
<feature type="transmembrane region" description="Helical" evidence="8">
    <location>
        <begin position="50"/>
        <end position="79"/>
    </location>
</feature>
<dbReference type="InterPro" id="IPR036412">
    <property type="entry name" value="HAD-like_sf"/>
</dbReference>
<dbReference type="InterPro" id="IPR044492">
    <property type="entry name" value="P_typ_ATPase_HD_dom"/>
</dbReference>
<dbReference type="SFLD" id="SFLDS00003">
    <property type="entry name" value="Haloacid_Dehalogenase"/>
    <property type="match status" value="1"/>
</dbReference>
<dbReference type="AlphaFoldDB" id="A0A354G406"/>
<feature type="transmembrane region" description="Helical" evidence="8">
    <location>
        <begin position="784"/>
        <end position="804"/>
    </location>
</feature>
<dbReference type="GO" id="GO:0016887">
    <property type="term" value="F:ATP hydrolysis activity"/>
    <property type="evidence" value="ECO:0007669"/>
    <property type="project" value="InterPro"/>
</dbReference>
<dbReference type="Gene3D" id="2.70.150.10">
    <property type="entry name" value="Calcium-transporting ATPase, cytoplasmic transduction domain A"/>
    <property type="match status" value="1"/>
</dbReference>
<keyword evidence="5" id="KW-1278">Translocase</keyword>
<evidence type="ECO:0000256" key="2">
    <source>
        <dbReference type="ARBA" id="ARBA00022692"/>
    </source>
</evidence>
<dbReference type="InterPro" id="IPR001757">
    <property type="entry name" value="P_typ_ATPase"/>
</dbReference>
<evidence type="ECO:0000256" key="7">
    <source>
        <dbReference type="ARBA" id="ARBA00023136"/>
    </source>
</evidence>
<feature type="transmembrane region" description="Helical" evidence="8">
    <location>
        <begin position="640"/>
        <end position="658"/>
    </location>
</feature>
<feature type="domain" description="Cation-transporting P-type ATPase N-terminal" evidence="9">
    <location>
        <begin position="3"/>
        <end position="66"/>
    </location>
</feature>
<dbReference type="InterPro" id="IPR059000">
    <property type="entry name" value="ATPase_P-type_domA"/>
</dbReference>
<protein>
    <recommendedName>
        <fullName evidence="9">Cation-transporting P-type ATPase N-terminal domain-containing protein</fullName>
    </recommendedName>
</protein>
<feature type="transmembrane region" description="Helical" evidence="8">
    <location>
        <begin position="251"/>
        <end position="272"/>
    </location>
</feature>
<dbReference type="PRINTS" id="PR00120">
    <property type="entry name" value="HATPASE"/>
</dbReference>
<dbReference type="PROSITE" id="PS00154">
    <property type="entry name" value="ATPASE_E1_E2"/>
    <property type="match status" value="1"/>
</dbReference>
<feature type="transmembrane region" description="Helical" evidence="8">
    <location>
        <begin position="752"/>
        <end position="772"/>
    </location>
</feature>
<evidence type="ECO:0000256" key="5">
    <source>
        <dbReference type="ARBA" id="ARBA00022967"/>
    </source>
</evidence>
<keyword evidence="7 8" id="KW-0472">Membrane</keyword>
<dbReference type="SUPFAM" id="SSF81665">
    <property type="entry name" value="Calcium ATPase, transmembrane domain M"/>
    <property type="match status" value="1"/>
</dbReference>
<feature type="transmembrane region" description="Helical" evidence="8">
    <location>
        <begin position="684"/>
        <end position="707"/>
    </location>
</feature>
<dbReference type="InterPro" id="IPR008250">
    <property type="entry name" value="ATPase_P-typ_transduc_dom_A_sf"/>
</dbReference>
<dbReference type="NCBIfam" id="TIGR01494">
    <property type="entry name" value="ATPase_P-type"/>
    <property type="match status" value="2"/>
</dbReference>
<dbReference type="Pfam" id="PF00690">
    <property type="entry name" value="Cation_ATPase_N"/>
    <property type="match status" value="1"/>
</dbReference>
<dbReference type="SUPFAM" id="SSF56784">
    <property type="entry name" value="HAD-like"/>
    <property type="match status" value="1"/>
</dbReference>
<organism evidence="10 11">
    <name type="scientific">candidate division WWE3 bacterium</name>
    <dbReference type="NCBI Taxonomy" id="2053526"/>
    <lineage>
        <taxon>Bacteria</taxon>
        <taxon>Katanobacteria</taxon>
    </lineage>
</organism>
<dbReference type="Proteomes" id="UP000261706">
    <property type="component" value="Unassembled WGS sequence"/>
</dbReference>
<dbReference type="SFLD" id="SFLDF00027">
    <property type="entry name" value="p-type_atpase"/>
    <property type="match status" value="1"/>
</dbReference>
<gene>
    <name evidence="10" type="ORF">DDY47_02310</name>
</gene>
<dbReference type="InterPro" id="IPR023299">
    <property type="entry name" value="ATPase_P-typ_cyto_dom_N"/>
</dbReference>
<sequence>MKNYPFLTEEKGLTSTEVTERQEQYGLNVLPEKAPPSKLYLFLSQLKSPLVYVLLASSIITFIIGEYANAFIILLAVVINTTLGFVQEYKTSNALAALKKFISDEATAIRDGNRVLIDSSQIVPGDIVILNQGDKIPADGKILSSNRLHVNEAILTGESVAVKKVRDDGLFMGTTVVSGQAVIQIEAIGTSTKMGKIAEQIQEEKEVTPLQRQLKTFSKQLLIVIGLLITVVFIVGLIHEFSLVEIFTTSVALAVSSIPEGLLVSLTVVLAVGMQKILKRKGLVRKLAAAETLGGVTVICVDKTGTLTQGQMEVVDFIGNEKELAVQTLLANDLDDPIVISAYEWGKQIMGDPSPGLPRIDSIPFSSKERFFICLSKWTDDKNMIFVNGAPEILLQGTTLTKDEKSEIHSSIDKLTKQGKRVVGFARKEVNIDKQVLDNDDAKSDLTWVGLLVFSDPVRMGVKDVLEQARIAGIRVVVITGDYANTSEFVLSELEISVSKDEIMTGDQLAVLSAEELTRHVKNIRLFARTTPDQKLLIVEALKNNGEVVAMIGDGVNDAPALHKSDIGVVVGESSDVAKESADLVLLDSNFSTIIGAIEEGRVMFENIRKVTLYLLCDAFGEIIVVLGGIILGLPLPLTAVQILWINLVSDGFPNLALTVDPKRKDIMYEAPRSSKELLVNKKMVFLIAFVSFLVGLIALSSFIYIYNSTGDVILARSVTFITIGLNSLVYVFAVKDPKKPFWKNHLFNNKYLIMAVFAGLALQFLPFSTAASRQFFVLSALTVNYWLVAFGFSISVFFSIELFKKVVNRSKPINIPYGQTASHINPAK</sequence>
<evidence type="ECO:0000313" key="11">
    <source>
        <dbReference type="Proteomes" id="UP000261706"/>
    </source>
</evidence>
<dbReference type="InterPro" id="IPR004014">
    <property type="entry name" value="ATPase_P-typ_cation-transptr_N"/>
</dbReference>
<dbReference type="Gene3D" id="3.40.50.1000">
    <property type="entry name" value="HAD superfamily/HAD-like"/>
    <property type="match status" value="1"/>
</dbReference>
<keyword evidence="6 8" id="KW-1133">Transmembrane helix</keyword>
<comment type="subcellular location">
    <subcellularLocation>
        <location evidence="1">Membrane</location>
        <topology evidence="1">Multi-pass membrane protein</topology>
    </subcellularLocation>
</comment>
<evidence type="ECO:0000256" key="8">
    <source>
        <dbReference type="SAM" id="Phobius"/>
    </source>
</evidence>
<evidence type="ECO:0000259" key="9">
    <source>
        <dbReference type="SMART" id="SM00831"/>
    </source>
</evidence>
<comment type="caution">
    <text evidence="10">The sequence shown here is derived from an EMBL/GenBank/DDBJ whole genome shotgun (WGS) entry which is preliminary data.</text>
</comment>
<reference evidence="10 11" key="1">
    <citation type="journal article" date="2018" name="Nat. Biotechnol.">
        <title>A standardized bacterial taxonomy based on genome phylogeny substantially revises the tree of life.</title>
        <authorList>
            <person name="Parks D.H."/>
            <person name="Chuvochina M."/>
            <person name="Waite D.W."/>
            <person name="Rinke C."/>
            <person name="Skarshewski A."/>
            <person name="Chaumeil P.A."/>
            <person name="Hugenholtz P."/>
        </authorList>
    </citation>
    <scope>NUCLEOTIDE SEQUENCE [LARGE SCALE GENOMIC DNA]</scope>
    <source>
        <strain evidence="10">UBA12146</strain>
    </source>
</reference>
<accession>A0A354G406</accession>
<keyword evidence="3" id="KW-0547">Nucleotide-binding</keyword>
<dbReference type="Pfam" id="PF00122">
    <property type="entry name" value="E1-E2_ATPase"/>
    <property type="match status" value="1"/>
</dbReference>
<dbReference type="SMART" id="SM00831">
    <property type="entry name" value="Cation_ATPase_N"/>
    <property type="match status" value="1"/>
</dbReference>
<dbReference type="EMBL" id="DNVO01000032">
    <property type="protein sequence ID" value="HBI35744.1"/>
    <property type="molecule type" value="Genomic_DNA"/>
</dbReference>
<dbReference type="Pfam" id="PF00702">
    <property type="entry name" value="Hydrolase"/>
    <property type="match status" value="1"/>
</dbReference>
<evidence type="ECO:0000313" key="10">
    <source>
        <dbReference type="EMBL" id="HBI35744.1"/>
    </source>
</evidence>
<dbReference type="GO" id="GO:0016020">
    <property type="term" value="C:membrane"/>
    <property type="evidence" value="ECO:0007669"/>
    <property type="project" value="UniProtKB-SubCell"/>
</dbReference>
<dbReference type="Gene3D" id="3.40.1110.10">
    <property type="entry name" value="Calcium-transporting ATPase, cytoplasmic domain N"/>
    <property type="match status" value="1"/>
</dbReference>
<dbReference type="InterPro" id="IPR006068">
    <property type="entry name" value="ATPase_P-typ_cation-transptr_C"/>
</dbReference>
<dbReference type="GO" id="GO:0005524">
    <property type="term" value="F:ATP binding"/>
    <property type="evidence" value="ECO:0007669"/>
    <property type="project" value="UniProtKB-KW"/>
</dbReference>
<evidence type="ECO:0000256" key="6">
    <source>
        <dbReference type="ARBA" id="ARBA00022989"/>
    </source>
</evidence>
<feature type="transmembrane region" description="Helical" evidence="8">
    <location>
        <begin position="713"/>
        <end position="732"/>
    </location>
</feature>
<evidence type="ECO:0000256" key="3">
    <source>
        <dbReference type="ARBA" id="ARBA00022741"/>
    </source>
</evidence>
<keyword evidence="2 8" id="KW-0812">Transmembrane</keyword>
<dbReference type="InterPro" id="IPR018303">
    <property type="entry name" value="ATPase_P-typ_P_site"/>
</dbReference>
<dbReference type="PRINTS" id="PR00119">
    <property type="entry name" value="CATATPASE"/>
</dbReference>
<dbReference type="InterPro" id="IPR023298">
    <property type="entry name" value="ATPase_P-typ_TM_dom_sf"/>
</dbReference>
<feature type="transmembrane region" description="Helical" evidence="8">
    <location>
        <begin position="611"/>
        <end position="634"/>
    </location>
</feature>
<dbReference type="SFLD" id="SFLDG00002">
    <property type="entry name" value="C1.7:_P-type_atpase_like"/>
    <property type="match status" value="1"/>
</dbReference>